<keyword evidence="10" id="KW-1185">Reference proteome</keyword>
<keyword evidence="1" id="KW-0547">Nucleotide-binding</keyword>
<evidence type="ECO:0000256" key="3">
    <source>
        <dbReference type="ARBA" id="ARBA00023012"/>
    </source>
</evidence>
<dbReference type="SUPFAM" id="SSF46689">
    <property type="entry name" value="Homeodomain-like"/>
    <property type="match status" value="1"/>
</dbReference>
<dbReference type="AlphaFoldDB" id="A0A6M8HNS8"/>
<evidence type="ECO:0000256" key="4">
    <source>
        <dbReference type="ARBA" id="ARBA00023015"/>
    </source>
</evidence>
<dbReference type="InterPro" id="IPR003593">
    <property type="entry name" value="AAA+_ATPase"/>
</dbReference>
<keyword evidence="7" id="KW-0804">Transcription</keyword>
<dbReference type="GO" id="GO:0006355">
    <property type="term" value="P:regulation of DNA-templated transcription"/>
    <property type="evidence" value="ECO:0007669"/>
    <property type="project" value="InterPro"/>
</dbReference>
<reference evidence="9 10" key="1">
    <citation type="journal article" date="2014" name="World J. Microbiol. Biotechnol.">
        <title>Biodiversity and physiological characteristics of Antarctic and Arctic lichens-associated bacteria.</title>
        <authorList>
            <person name="Lee Y.M."/>
            <person name="Kim E.H."/>
            <person name="Lee H.K."/>
            <person name="Hong S.G."/>
        </authorList>
    </citation>
    <scope>NUCLEOTIDE SEQUENCE [LARGE SCALE GENOMIC DNA]</scope>
    <source>
        <strain evidence="9 10">PAMC 26569</strain>
    </source>
</reference>
<keyword evidence="4" id="KW-0805">Transcription regulation</keyword>
<dbReference type="KEGG" id="lck:HN018_08480"/>
<accession>A0A6M8HNS8</accession>
<name>A0A6M8HNS8_9PROT</name>
<protein>
    <submittedName>
        <fullName evidence="9">Sigma-54-dependent Fis family transcriptional regulator</fullName>
    </submittedName>
</protein>
<dbReference type="Proteomes" id="UP000500767">
    <property type="component" value="Chromosome"/>
</dbReference>
<evidence type="ECO:0000313" key="10">
    <source>
        <dbReference type="Proteomes" id="UP000500767"/>
    </source>
</evidence>
<gene>
    <name evidence="9" type="ORF">HN018_08480</name>
</gene>
<evidence type="ECO:0000259" key="8">
    <source>
        <dbReference type="PROSITE" id="PS50045"/>
    </source>
</evidence>
<dbReference type="Gene3D" id="3.40.50.300">
    <property type="entry name" value="P-loop containing nucleotide triphosphate hydrolases"/>
    <property type="match status" value="1"/>
</dbReference>
<evidence type="ECO:0000256" key="1">
    <source>
        <dbReference type="ARBA" id="ARBA00022741"/>
    </source>
</evidence>
<dbReference type="InterPro" id="IPR027417">
    <property type="entry name" value="P-loop_NTPase"/>
</dbReference>
<dbReference type="PANTHER" id="PTHR32071">
    <property type="entry name" value="TRANSCRIPTIONAL REGULATORY PROTEIN"/>
    <property type="match status" value="1"/>
</dbReference>
<dbReference type="InterPro" id="IPR003018">
    <property type="entry name" value="GAF"/>
</dbReference>
<dbReference type="FunFam" id="3.40.50.300:FF:000006">
    <property type="entry name" value="DNA-binding transcriptional regulator NtrC"/>
    <property type="match status" value="1"/>
</dbReference>
<dbReference type="Pfam" id="PF13384">
    <property type="entry name" value="HTH_23"/>
    <property type="match status" value="1"/>
</dbReference>
<evidence type="ECO:0000256" key="5">
    <source>
        <dbReference type="ARBA" id="ARBA00023125"/>
    </source>
</evidence>
<dbReference type="PROSITE" id="PS00676">
    <property type="entry name" value="SIGMA54_INTERACT_2"/>
    <property type="match status" value="1"/>
</dbReference>
<dbReference type="GO" id="GO:0005524">
    <property type="term" value="F:ATP binding"/>
    <property type="evidence" value="ECO:0007669"/>
    <property type="project" value="UniProtKB-KW"/>
</dbReference>
<dbReference type="RefSeq" id="WP_171835967.1">
    <property type="nucleotide sequence ID" value="NZ_CP053708.1"/>
</dbReference>
<dbReference type="PROSITE" id="PS50045">
    <property type="entry name" value="SIGMA54_INTERACT_4"/>
    <property type="match status" value="1"/>
</dbReference>
<dbReference type="PROSITE" id="PS00675">
    <property type="entry name" value="SIGMA54_INTERACT_1"/>
    <property type="match status" value="1"/>
</dbReference>
<keyword evidence="3" id="KW-0902">Two-component regulatory system</keyword>
<dbReference type="PANTHER" id="PTHR32071:SF77">
    <property type="entry name" value="TRANSCRIPTIONAL REGULATORY PROTEIN"/>
    <property type="match status" value="1"/>
</dbReference>
<evidence type="ECO:0000256" key="7">
    <source>
        <dbReference type="ARBA" id="ARBA00023163"/>
    </source>
</evidence>
<dbReference type="Gene3D" id="1.10.10.60">
    <property type="entry name" value="Homeodomain-like"/>
    <property type="match status" value="1"/>
</dbReference>
<evidence type="ECO:0000313" key="9">
    <source>
        <dbReference type="EMBL" id="QKE90083.1"/>
    </source>
</evidence>
<dbReference type="GO" id="GO:0000160">
    <property type="term" value="P:phosphorelay signal transduction system"/>
    <property type="evidence" value="ECO:0007669"/>
    <property type="project" value="UniProtKB-KW"/>
</dbReference>
<dbReference type="SMART" id="SM00382">
    <property type="entry name" value="AAA"/>
    <property type="match status" value="1"/>
</dbReference>
<dbReference type="Gene3D" id="1.10.8.60">
    <property type="match status" value="1"/>
</dbReference>
<dbReference type="InterPro" id="IPR025943">
    <property type="entry name" value="Sigma_54_int_dom_ATP-bd_2"/>
</dbReference>
<organism evidence="9 10">
    <name type="scientific">Lichenicola cladoniae</name>
    <dbReference type="NCBI Taxonomy" id="1484109"/>
    <lineage>
        <taxon>Bacteria</taxon>
        <taxon>Pseudomonadati</taxon>
        <taxon>Pseudomonadota</taxon>
        <taxon>Alphaproteobacteria</taxon>
        <taxon>Acetobacterales</taxon>
        <taxon>Acetobacteraceae</taxon>
        <taxon>Lichenicola</taxon>
    </lineage>
</organism>
<dbReference type="InterPro" id="IPR009057">
    <property type="entry name" value="Homeodomain-like_sf"/>
</dbReference>
<proteinExistence type="predicted"/>
<dbReference type="Pfam" id="PF25601">
    <property type="entry name" value="AAA_lid_14"/>
    <property type="match status" value="1"/>
</dbReference>
<sequence length="626" mass="66820">MDVLEKVAEARLRLEKYGEVSQSLVSTEISASWNRCLEAGLDPRRSPDLTELDLPALRHVRAQHDQVARLARTEMETLHGQIAGSNFLIAFAGPDGTVLDAIGDGTFRDQARDRALGPGMCWSEMRRGTNALGLATALQRPAFVHGAEHFFRGDSALTCVAIPVWAPDGRLAGVLDASTLCSTRQLHTRALLSMAATQIENGLFRDEFRDRLLIAFHGREEFLHTSGAGLLALSSDGHILGGSPQALAMLHDLPLTAGCSFGSIFAERFGVAIAGHTAGESFRLRDRSGSGFVAMVASMPAIRHRALPVPKAPIVLASSARLSFVAQDPAVARAVSLASAAARRRLPILIGGETGTGKEELARAAHLASGRSGRFVPVNCAALPGDLVEAELFGYAEGAFTGARRGGAAGLAVEASGGTLFLDEIGDMDGRAQAALLRLLDDWVVRPVGGGRGQTVDVLLIAATNVSLDEAVAEKRFRRDLLHRLAVVPVQLPRLADRQDFPMIARHVLAKIDAALTLPDDAVALLAAQDWPGNIRELRNLLLRASLEGGSRLGIAQLLPFLPSLTVATPVAPSRDLNLQVAQRIVAACDRLGGSISETARQLGVSRNRVYRALRRIEPREASCPR</sequence>
<keyword evidence="5" id="KW-0238">DNA-binding</keyword>
<evidence type="ECO:0000256" key="2">
    <source>
        <dbReference type="ARBA" id="ARBA00022840"/>
    </source>
</evidence>
<dbReference type="InterPro" id="IPR029016">
    <property type="entry name" value="GAF-like_dom_sf"/>
</dbReference>
<dbReference type="Pfam" id="PF01590">
    <property type="entry name" value="GAF"/>
    <property type="match status" value="1"/>
</dbReference>
<dbReference type="InterPro" id="IPR002078">
    <property type="entry name" value="Sigma_54_int"/>
</dbReference>
<dbReference type="InterPro" id="IPR025662">
    <property type="entry name" value="Sigma_54_int_dom_ATP-bd_1"/>
</dbReference>
<dbReference type="InterPro" id="IPR025944">
    <property type="entry name" value="Sigma_54_int_dom_CS"/>
</dbReference>
<dbReference type="GO" id="GO:0003677">
    <property type="term" value="F:DNA binding"/>
    <property type="evidence" value="ECO:0007669"/>
    <property type="project" value="UniProtKB-KW"/>
</dbReference>
<dbReference type="PROSITE" id="PS00688">
    <property type="entry name" value="SIGMA54_INTERACT_3"/>
    <property type="match status" value="1"/>
</dbReference>
<keyword evidence="2" id="KW-0067">ATP-binding</keyword>
<dbReference type="Pfam" id="PF00158">
    <property type="entry name" value="Sigma54_activat"/>
    <property type="match status" value="1"/>
</dbReference>
<dbReference type="EMBL" id="CP053708">
    <property type="protein sequence ID" value="QKE90083.1"/>
    <property type="molecule type" value="Genomic_DNA"/>
</dbReference>
<dbReference type="SUPFAM" id="SSF52540">
    <property type="entry name" value="P-loop containing nucleoside triphosphate hydrolases"/>
    <property type="match status" value="1"/>
</dbReference>
<keyword evidence="6" id="KW-0010">Activator</keyword>
<evidence type="ECO:0000256" key="6">
    <source>
        <dbReference type="ARBA" id="ARBA00023159"/>
    </source>
</evidence>
<dbReference type="InterPro" id="IPR058031">
    <property type="entry name" value="AAA_lid_NorR"/>
</dbReference>
<dbReference type="Gene3D" id="3.30.450.40">
    <property type="match status" value="1"/>
</dbReference>
<feature type="domain" description="Sigma-54 factor interaction" evidence="8">
    <location>
        <begin position="324"/>
        <end position="547"/>
    </location>
</feature>
<dbReference type="CDD" id="cd00009">
    <property type="entry name" value="AAA"/>
    <property type="match status" value="1"/>
</dbReference>